<evidence type="ECO:0000313" key="2">
    <source>
        <dbReference type="Proteomes" id="UP001062846"/>
    </source>
</evidence>
<comment type="caution">
    <text evidence="1">The sequence shown here is derived from an EMBL/GenBank/DDBJ whole genome shotgun (WGS) entry which is preliminary data.</text>
</comment>
<name>A0ACC0MQF7_RHOML</name>
<reference evidence="1" key="1">
    <citation type="submission" date="2022-02" db="EMBL/GenBank/DDBJ databases">
        <title>Plant Genome Project.</title>
        <authorList>
            <person name="Zhang R.-G."/>
        </authorList>
    </citation>
    <scope>NUCLEOTIDE SEQUENCE</scope>
    <source>
        <strain evidence="1">AT1</strain>
    </source>
</reference>
<sequence length="651" mass="72617">MFSAASQTASRNGKYFSYCLPTPSSSAGTPTFGKGVTNSCTVQFTPSPVHPKARSFYFINVIGIKVGAQYLSIPKSVFKTPGTIIDSGSVITRLAPAAYAALRTTFQQALKDYTLIEGISIFDTCYDFTELVLTISPPLLCNVLVVFAQQPSPGGRDVALCPFVHLCFWLPFLEIMAAKRFFNDSDSDQPNGKRMRTRPSFASVIGEVVMVNCLKNFCSALEPMLRKVVSEEVENGIQRGARSLTRSPSLRIQALEEPSNLQLIFSKKLSLPIFTGSKIVDIENSPLHILLVDKTCDRLVPTSLPFTLKVEIVVLDGDFPPAGGQETWTSDGFDKNVVKERTGKRPLLNGELQFSMRDGFAPFGEVEFTDNSSWIRSRKFRLGARVVQGSSRGFRVREAMTEPFVVKDHRGELYKKHHPPMLEDEVWRLEKIGKDGAFHKKLTSMGINTVQDFLKLSVVDPSKLRKILGIGMSEKMWEVTIKHARSCIMGNKFYISRGPNYTLMLNPVCQVIKTVINEQTYPTTGITSMQKAYIENLVREAYSNWNSLEEVDGLLLNETPLLLTQGNVVEQYPNQHQQSMATSYDQQHLSITDGSMEVASAATNRNMECNDHWLVNSTLFSSPIEAGVHCNFSESSSDDDLPPARRFIHHT</sequence>
<keyword evidence="2" id="KW-1185">Reference proteome</keyword>
<organism evidence="1 2">
    <name type="scientific">Rhododendron molle</name>
    <name type="common">Chinese azalea</name>
    <name type="synonym">Azalea mollis</name>
    <dbReference type="NCBI Taxonomy" id="49168"/>
    <lineage>
        <taxon>Eukaryota</taxon>
        <taxon>Viridiplantae</taxon>
        <taxon>Streptophyta</taxon>
        <taxon>Embryophyta</taxon>
        <taxon>Tracheophyta</taxon>
        <taxon>Spermatophyta</taxon>
        <taxon>Magnoliopsida</taxon>
        <taxon>eudicotyledons</taxon>
        <taxon>Gunneridae</taxon>
        <taxon>Pentapetalae</taxon>
        <taxon>asterids</taxon>
        <taxon>Ericales</taxon>
        <taxon>Ericaceae</taxon>
        <taxon>Ericoideae</taxon>
        <taxon>Rhodoreae</taxon>
        <taxon>Rhododendron</taxon>
    </lineage>
</organism>
<evidence type="ECO:0000313" key="1">
    <source>
        <dbReference type="EMBL" id="KAI8542799.1"/>
    </source>
</evidence>
<gene>
    <name evidence="1" type="ORF">RHMOL_Rhmol08G0168200</name>
</gene>
<dbReference type="EMBL" id="CM046395">
    <property type="protein sequence ID" value="KAI8542799.1"/>
    <property type="molecule type" value="Genomic_DNA"/>
</dbReference>
<proteinExistence type="predicted"/>
<dbReference type="Proteomes" id="UP001062846">
    <property type="component" value="Chromosome 8"/>
</dbReference>
<accession>A0ACC0MQF7</accession>
<protein>
    <submittedName>
        <fullName evidence="1">Uncharacterized protein</fullName>
    </submittedName>
</protein>